<dbReference type="OrthoDB" id="2340858at2759"/>
<organism evidence="1 2">
    <name type="scientific">Piloderma croceum (strain F 1598)</name>
    <dbReference type="NCBI Taxonomy" id="765440"/>
    <lineage>
        <taxon>Eukaryota</taxon>
        <taxon>Fungi</taxon>
        <taxon>Dikarya</taxon>
        <taxon>Basidiomycota</taxon>
        <taxon>Agaricomycotina</taxon>
        <taxon>Agaricomycetes</taxon>
        <taxon>Agaricomycetidae</taxon>
        <taxon>Atheliales</taxon>
        <taxon>Atheliaceae</taxon>
        <taxon>Piloderma</taxon>
    </lineage>
</organism>
<sequence length="291" mass="32819">WYVLRVCCAQKRPVIVYSDNTYWLFVNEDVFAQPASFCSTCYKAIIWTLVNSANVTPSKGGLLIKLVTHASRHFITYTITATPSRWAKLQQSMTHTVCVMNPWTRAEIHRAYITRSLPSAPGVSLSTINKTFTELGPISRLCFGTQELLLSHRPKLNAALDGLTLRYLEDMAPPTRDGMGLDAVADKIYTLRRWNVHVEPSKGDDMDIVPITPVVASTLAARMRTLRHEELVRLFVLYFGLPSMRIMAGDAFAAYCHVIFSTRIKLELVPIVRIGREAAAAVARTKRPMWY</sequence>
<dbReference type="Proteomes" id="UP000054166">
    <property type="component" value="Unassembled WGS sequence"/>
</dbReference>
<dbReference type="AlphaFoldDB" id="A0A0C3BIZ7"/>
<dbReference type="InParanoid" id="A0A0C3BIZ7"/>
<accession>A0A0C3BIZ7</accession>
<reference evidence="2" key="2">
    <citation type="submission" date="2015-01" db="EMBL/GenBank/DDBJ databases">
        <title>Evolutionary Origins and Diversification of the Mycorrhizal Mutualists.</title>
        <authorList>
            <consortium name="DOE Joint Genome Institute"/>
            <consortium name="Mycorrhizal Genomics Consortium"/>
            <person name="Kohler A."/>
            <person name="Kuo A."/>
            <person name="Nagy L.G."/>
            <person name="Floudas D."/>
            <person name="Copeland A."/>
            <person name="Barry K.W."/>
            <person name="Cichocki N."/>
            <person name="Veneault-Fourrey C."/>
            <person name="LaButti K."/>
            <person name="Lindquist E.A."/>
            <person name="Lipzen A."/>
            <person name="Lundell T."/>
            <person name="Morin E."/>
            <person name="Murat C."/>
            <person name="Riley R."/>
            <person name="Ohm R."/>
            <person name="Sun H."/>
            <person name="Tunlid A."/>
            <person name="Henrissat B."/>
            <person name="Grigoriev I.V."/>
            <person name="Hibbett D.S."/>
            <person name="Martin F."/>
        </authorList>
    </citation>
    <scope>NUCLEOTIDE SEQUENCE [LARGE SCALE GENOMIC DNA]</scope>
    <source>
        <strain evidence="2">F 1598</strain>
    </source>
</reference>
<protein>
    <submittedName>
        <fullName evidence="1">Uncharacterized protein</fullName>
    </submittedName>
</protein>
<gene>
    <name evidence="1" type="ORF">PILCRDRAFT_76949</name>
</gene>
<feature type="non-terminal residue" evidence="1">
    <location>
        <position position="1"/>
    </location>
</feature>
<keyword evidence="2" id="KW-1185">Reference proteome</keyword>
<name>A0A0C3BIZ7_PILCF</name>
<reference evidence="1 2" key="1">
    <citation type="submission" date="2014-04" db="EMBL/GenBank/DDBJ databases">
        <authorList>
            <consortium name="DOE Joint Genome Institute"/>
            <person name="Kuo A."/>
            <person name="Tarkka M."/>
            <person name="Buscot F."/>
            <person name="Kohler A."/>
            <person name="Nagy L.G."/>
            <person name="Floudas D."/>
            <person name="Copeland A."/>
            <person name="Barry K.W."/>
            <person name="Cichocki N."/>
            <person name="Veneault-Fourrey C."/>
            <person name="LaButti K."/>
            <person name="Lindquist E.A."/>
            <person name="Lipzen A."/>
            <person name="Lundell T."/>
            <person name="Morin E."/>
            <person name="Murat C."/>
            <person name="Sun H."/>
            <person name="Tunlid A."/>
            <person name="Henrissat B."/>
            <person name="Grigoriev I.V."/>
            <person name="Hibbett D.S."/>
            <person name="Martin F."/>
            <person name="Nordberg H.P."/>
            <person name="Cantor M.N."/>
            <person name="Hua S.X."/>
        </authorList>
    </citation>
    <scope>NUCLEOTIDE SEQUENCE [LARGE SCALE GENOMIC DNA]</scope>
    <source>
        <strain evidence="1 2">F 1598</strain>
    </source>
</reference>
<proteinExistence type="predicted"/>
<dbReference type="EMBL" id="KN833026">
    <property type="protein sequence ID" value="KIM77337.1"/>
    <property type="molecule type" value="Genomic_DNA"/>
</dbReference>
<evidence type="ECO:0000313" key="1">
    <source>
        <dbReference type="EMBL" id="KIM77337.1"/>
    </source>
</evidence>
<evidence type="ECO:0000313" key="2">
    <source>
        <dbReference type="Proteomes" id="UP000054166"/>
    </source>
</evidence>
<dbReference type="HOGENOM" id="CLU_958298_0_0_1"/>